<evidence type="ECO:0000313" key="2">
    <source>
        <dbReference type="EMBL" id="MFK2917728.1"/>
    </source>
</evidence>
<gene>
    <name evidence="2" type="ORF">ISS97_10695</name>
</gene>
<evidence type="ECO:0000313" key="3">
    <source>
        <dbReference type="Proteomes" id="UP001620408"/>
    </source>
</evidence>
<organism evidence="2 3">
    <name type="scientific">Dyella koreensis</name>
    <dbReference type="NCBI Taxonomy" id="311235"/>
    <lineage>
        <taxon>Bacteria</taxon>
        <taxon>Pseudomonadati</taxon>
        <taxon>Pseudomonadota</taxon>
        <taxon>Gammaproteobacteria</taxon>
        <taxon>Lysobacterales</taxon>
        <taxon>Rhodanobacteraceae</taxon>
        <taxon>Dyella</taxon>
    </lineage>
</organism>
<dbReference type="EMBL" id="JADIKD010000010">
    <property type="protein sequence ID" value="MFK2917728.1"/>
    <property type="molecule type" value="Genomic_DNA"/>
</dbReference>
<protein>
    <recommendedName>
        <fullName evidence="4">Copper-binding protein</fullName>
    </recommendedName>
</protein>
<feature type="chain" id="PRO_5045695543" description="Copper-binding protein" evidence="1">
    <location>
        <begin position="27"/>
        <end position="98"/>
    </location>
</feature>
<dbReference type="RefSeq" id="WP_379986705.1">
    <property type="nucleotide sequence ID" value="NZ_JADIKD010000010.1"/>
</dbReference>
<reference evidence="2 3" key="1">
    <citation type="submission" date="2020-10" db="EMBL/GenBank/DDBJ databases">
        <title>Phylogeny of dyella-like bacteria.</title>
        <authorList>
            <person name="Fu J."/>
        </authorList>
    </citation>
    <scope>NUCLEOTIDE SEQUENCE [LARGE SCALE GENOMIC DNA]</scope>
    <source>
        <strain evidence="2 3">BB4</strain>
    </source>
</reference>
<name>A0ABW8K4A0_9GAMM</name>
<evidence type="ECO:0000256" key="1">
    <source>
        <dbReference type="SAM" id="SignalP"/>
    </source>
</evidence>
<evidence type="ECO:0008006" key="4">
    <source>
        <dbReference type="Google" id="ProtNLM"/>
    </source>
</evidence>
<accession>A0ABW8K4A0</accession>
<sequence>MSTSSMRRLSLLAALGFALAVGSVAAQNAMPQDKMGSMHANVQGMHTMPATVMATDPKSGTVDVTAGGMALKVHFPPAAMAGLKVGDQITLHMGFSKP</sequence>
<feature type="signal peptide" evidence="1">
    <location>
        <begin position="1"/>
        <end position="26"/>
    </location>
</feature>
<proteinExistence type="predicted"/>
<dbReference type="Proteomes" id="UP001620408">
    <property type="component" value="Unassembled WGS sequence"/>
</dbReference>
<keyword evidence="1" id="KW-0732">Signal</keyword>
<comment type="caution">
    <text evidence="2">The sequence shown here is derived from an EMBL/GenBank/DDBJ whole genome shotgun (WGS) entry which is preliminary data.</text>
</comment>
<keyword evidence="3" id="KW-1185">Reference proteome</keyword>